<feature type="compositionally biased region" description="Basic residues" evidence="1">
    <location>
        <begin position="107"/>
        <end position="116"/>
    </location>
</feature>
<feature type="region of interest" description="Disordered" evidence="1">
    <location>
        <begin position="1"/>
        <end position="20"/>
    </location>
</feature>
<reference evidence="3 4" key="1">
    <citation type="submission" date="2019-03" db="EMBL/GenBank/DDBJ databases">
        <title>Sequencing 23 genomes of Wallemia ichthyophaga.</title>
        <authorList>
            <person name="Gostincar C."/>
        </authorList>
    </citation>
    <scope>NUCLEOTIDE SEQUENCE [LARGE SCALE GENOMIC DNA]</scope>
    <source>
        <strain evidence="3 4">EXF-5753</strain>
    </source>
</reference>
<dbReference type="PANTHER" id="PTHR12673:SF159">
    <property type="entry name" value="LD03170P"/>
    <property type="match status" value="1"/>
</dbReference>
<gene>
    <name evidence="3" type="ORF">E3P99_00443</name>
</gene>
<evidence type="ECO:0000256" key="1">
    <source>
        <dbReference type="SAM" id="MobiDB-lite"/>
    </source>
</evidence>
<dbReference type="OrthoDB" id="660555at2759"/>
<dbReference type="InterPro" id="IPR000219">
    <property type="entry name" value="DH_dom"/>
</dbReference>
<dbReference type="PANTHER" id="PTHR12673">
    <property type="entry name" value="FACIOGENITAL DYSPLASIA PROTEIN"/>
    <property type="match status" value="1"/>
</dbReference>
<dbReference type="InterPro" id="IPR051092">
    <property type="entry name" value="FYVE_RhoGEF_PH"/>
</dbReference>
<dbReference type="AlphaFoldDB" id="A0A4T0FW76"/>
<feature type="compositionally biased region" description="Basic and acidic residues" evidence="1">
    <location>
        <begin position="1"/>
        <end position="17"/>
    </location>
</feature>
<proteinExistence type="predicted"/>
<feature type="region of interest" description="Disordered" evidence="1">
    <location>
        <begin position="197"/>
        <end position="224"/>
    </location>
</feature>
<dbReference type="Gene3D" id="1.20.900.10">
    <property type="entry name" value="Dbl homology (DH) domain"/>
    <property type="match status" value="2"/>
</dbReference>
<protein>
    <recommendedName>
        <fullName evidence="2">DH domain-containing protein</fullName>
    </recommendedName>
</protein>
<dbReference type="PROSITE" id="PS50010">
    <property type="entry name" value="DH_2"/>
    <property type="match status" value="1"/>
</dbReference>
<comment type="caution">
    <text evidence="3">The sequence shown here is derived from an EMBL/GenBank/DDBJ whole genome shotgun (WGS) entry which is preliminary data.</text>
</comment>
<dbReference type="GO" id="GO:0005737">
    <property type="term" value="C:cytoplasm"/>
    <property type="evidence" value="ECO:0007669"/>
    <property type="project" value="TreeGrafter"/>
</dbReference>
<dbReference type="SUPFAM" id="SSF48065">
    <property type="entry name" value="DBL homology domain (DH-domain)"/>
    <property type="match status" value="1"/>
</dbReference>
<feature type="domain" description="DH" evidence="2">
    <location>
        <begin position="336"/>
        <end position="616"/>
    </location>
</feature>
<feature type="region of interest" description="Disordered" evidence="1">
    <location>
        <begin position="72"/>
        <end position="178"/>
    </location>
</feature>
<evidence type="ECO:0000313" key="4">
    <source>
        <dbReference type="Proteomes" id="UP000310189"/>
    </source>
</evidence>
<name>A0A4T0FW76_9BASI</name>
<evidence type="ECO:0000259" key="2">
    <source>
        <dbReference type="PROSITE" id="PS50010"/>
    </source>
</evidence>
<dbReference type="EMBL" id="SPNW01000004">
    <property type="protein sequence ID" value="TIA92881.1"/>
    <property type="molecule type" value="Genomic_DNA"/>
</dbReference>
<dbReference type="GO" id="GO:0005085">
    <property type="term" value="F:guanyl-nucleotide exchange factor activity"/>
    <property type="evidence" value="ECO:0007669"/>
    <property type="project" value="InterPro"/>
</dbReference>
<feature type="compositionally biased region" description="Basic and acidic residues" evidence="1">
    <location>
        <begin position="507"/>
        <end position="520"/>
    </location>
</feature>
<organism evidence="3 4">
    <name type="scientific">Wallemia hederae</name>
    <dbReference type="NCBI Taxonomy" id="1540922"/>
    <lineage>
        <taxon>Eukaryota</taxon>
        <taxon>Fungi</taxon>
        <taxon>Dikarya</taxon>
        <taxon>Basidiomycota</taxon>
        <taxon>Wallemiomycotina</taxon>
        <taxon>Wallemiomycetes</taxon>
        <taxon>Wallemiales</taxon>
        <taxon>Wallemiaceae</taxon>
        <taxon>Wallemia</taxon>
    </lineage>
</organism>
<dbReference type="Proteomes" id="UP000310189">
    <property type="component" value="Unassembled WGS sequence"/>
</dbReference>
<feature type="compositionally biased region" description="Polar residues" evidence="1">
    <location>
        <begin position="197"/>
        <end position="210"/>
    </location>
</feature>
<feature type="region of interest" description="Disordered" evidence="1">
    <location>
        <begin position="459"/>
        <end position="527"/>
    </location>
</feature>
<dbReference type="InterPro" id="IPR035899">
    <property type="entry name" value="DBL_dom_sf"/>
</dbReference>
<keyword evidence="4" id="KW-1185">Reference proteome</keyword>
<feature type="compositionally biased region" description="Basic and acidic residues" evidence="1">
    <location>
        <begin position="89"/>
        <end position="106"/>
    </location>
</feature>
<accession>A0A4T0FW76</accession>
<sequence length="622" mass="70310">MNRSDTKLTTESNDKKYKSPFKSLRKLSNLFESSSHQEKDIFTQTQESKALYPDLLRRAKSLDHNYAKQLNRDKLMRTQTKVRNKLRKTPKDDLDQDLVARKDGDRHRSKSTKRSKSKDNGGSRVFTSETATPPVPPLPSSYRSPQRLPKSPKDRANFTPFPRSNSEDTLVRPSPPPKIDIPRVSPFAQTLEFAPPNQNFGQSQAHNLRTNQRRDPTRSPADMLGLGVGAESPASLSTMSPSTPNTVNQLGYFNARPQTLHMIADDNLFYEALKDFRKRSIVFGTADSDVVASLGGRSFDMPPLSPSPSPTASTFDEVSACEDQIMADPAWKSEVKRLFIIREIASTERSYAKYLGQLLELIKTSYPSFQTRPTTSLHRIDENGDKTSEESFQHIGLLARHLPELITLSNQLSQRLDDDPSAYGVAVAFISLETELESVFVAWSRVYPYVLKSIKKNKSLREQKEKRNKRGKSMSFVETSKSSHLDHSLQSPHGMVESYTTTKKGRVKTEPTRPTHEKALNKKKKQKAIEESLEKLTMNDSQVHQRLRLNDVAVMPSQRVTRYVLLLKGRSAFTQQYVPYTHLDLSKHTPETALARGLIDRALKGAQKIANDCNDASSKYEN</sequence>
<evidence type="ECO:0000313" key="3">
    <source>
        <dbReference type="EMBL" id="TIA92881.1"/>
    </source>
</evidence>